<organism evidence="2 3">
    <name type="scientific">Fusarium torreyae</name>
    <dbReference type="NCBI Taxonomy" id="1237075"/>
    <lineage>
        <taxon>Eukaryota</taxon>
        <taxon>Fungi</taxon>
        <taxon>Dikarya</taxon>
        <taxon>Ascomycota</taxon>
        <taxon>Pezizomycotina</taxon>
        <taxon>Sordariomycetes</taxon>
        <taxon>Hypocreomycetidae</taxon>
        <taxon>Hypocreales</taxon>
        <taxon>Nectriaceae</taxon>
        <taxon>Fusarium</taxon>
    </lineage>
</organism>
<keyword evidence="1" id="KW-1133">Transmembrane helix</keyword>
<dbReference type="Proteomes" id="UP001152049">
    <property type="component" value="Unassembled WGS sequence"/>
</dbReference>
<dbReference type="EMBL" id="JAOQAZ010000002">
    <property type="protein sequence ID" value="KAJ4270542.1"/>
    <property type="molecule type" value="Genomic_DNA"/>
</dbReference>
<keyword evidence="1" id="KW-0812">Transmembrane</keyword>
<comment type="caution">
    <text evidence="2">The sequence shown here is derived from an EMBL/GenBank/DDBJ whole genome shotgun (WGS) entry which is preliminary data.</text>
</comment>
<keyword evidence="1" id="KW-0472">Membrane</keyword>
<proteinExistence type="predicted"/>
<dbReference type="AlphaFoldDB" id="A0A9W8SH44"/>
<protein>
    <recommendedName>
        <fullName evidence="4">Fungal N-terminal domain-containing protein</fullName>
    </recommendedName>
</protein>
<dbReference type="OrthoDB" id="1577640at2759"/>
<evidence type="ECO:0000313" key="3">
    <source>
        <dbReference type="Proteomes" id="UP001152049"/>
    </source>
</evidence>
<evidence type="ECO:0000256" key="1">
    <source>
        <dbReference type="SAM" id="Phobius"/>
    </source>
</evidence>
<evidence type="ECO:0000313" key="2">
    <source>
        <dbReference type="EMBL" id="KAJ4270542.1"/>
    </source>
</evidence>
<feature type="transmembrane region" description="Helical" evidence="1">
    <location>
        <begin position="6"/>
        <end position="29"/>
    </location>
</feature>
<gene>
    <name evidence="2" type="ORF">NW762_002230</name>
</gene>
<evidence type="ECO:0008006" key="4">
    <source>
        <dbReference type="Google" id="ProtNLM"/>
    </source>
</evidence>
<accession>A0A9W8SH44</accession>
<sequence length="278" mass="30204">MSDPLSVAGSAVGIISLGIQVCNGLLIYADAIRGRSQDLTDHMDQVRSLLALFKSLNLTIARLESLNPDNAKSLLDHLQQAEDKLRSLQELLTEVGVPPLTTADFKGKMKETYRAAVYPIKKSKLEGARQTVQALLGSLSAAIQTAGLDLEISQSHVLQEIRSAAITTDSKSVELKSAVEASFSKFDSLEDTFQQGFSDINDHLVSTQQDFHGFSTHTTTQLDTINAANTEGLENTRVIIKMMSDMSIQLKQSSSPASSGAAQSLSVVWHSHYFSSKY</sequence>
<reference evidence="2" key="1">
    <citation type="submission" date="2022-09" db="EMBL/GenBank/DDBJ databases">
        <title>Fusarium specimens isolated from Avocado Roots.</title>
        <authorList>
            <person name="Stajich J."/>
            <person name="Roper C."/>
            <person name="Heimlech-Rivalta G."/>
        </authorList>
    </citation>
    <scope>NUCLEOTIDE SEQUENCE</scope>
    <source>
        <strain evidence="2">CF00136</strain>
    </source>
</reference>
<keyword evidence="3" id="KW-1185">Reference proteome</keyword>
<name>A0A9W8SH44_9HYPO</name>